<proteinExistence type="predicted"/>
<keyword evidence="2" id="KW-0472">Membrane</keyword>
<organism evidence="3 4">
    <name type="scientific">Dreissena polymorpha</name>
    <name type="common">Zebra mussel</name>
    <name type="synonym">Mytilus polymorpha</name>
    <dbReference type="NCBI Taxonomy" id="45954"/>
    <lineage>
        <taxon>Eukaryota</taxon>
        <taxon>Metazoa</taxon>
        <taxon>Spiralia</taxon>
        <taxon>Lophotrochozoa</taxon>
        <taxon>Mollusca</taxon>
        <taxon>Bivalvia</taxon>
        <taxon>Autobranchia</taxon>
        <taxon>Heteroconchia</taxon>
        <taxon>Euheterodonta</taxon>
        <taxon>Imparidentia</taxon>
        <taxon>Neoheterodontei</taxon>
        <taxon>Myida</taxon>
        <taxon>Dreissenoidea</taxon>
        <taxon>Dreissenidae</taxon>
        <taxon>Dreissena</taxon>
    </lineage>
</organism>
<dbReference type="EMBL" id="JAIWYP010000008">
    <property type="protein sequence ID" value="KAH3779517.1"/>
    <property type="molecule type" value="Genomic_DNA"/>
</dbReference>
<sequence length="227" mass="25603">MPLYQLLSNDTVLNGTLIRLLYDSSQTTVEPKTEKDSYDGHGAMHFIVATVLVYSIFGVFCTLLVRIKRYRGERHLSYIQDESIGKYLKKETLLKMDGERIKMKLHCQRVAEHVKHIEGRRHLLEIDREISAGDFTLTTDERHSRKRPGTRKELGNTLGIMGVSLLHIGSFTGNTLPSDAADDNKSDGPDLATDIDGNNGDHLTEIQYMDDDTITNNKAHAKCVFVL</sequence>
<feature type="region of interest" description="Disordered" evidence="1">
    <location>
        <begin position="177"/>
        <end position="198"/>
    </location>
</feature>
<feature type="transmembrane region" description="Helical" evidence="2">
    <location>
        <begin position="43"/>
        <end position="65"/>
    </location>
</feature>
<dbReference type="AlphaFoldDB" id="A0A9D4EFQ4"/>
<evidence type="ECO:0000256" key="2">
    <source>
        <dbReference type="SAM" id="Phobius"/>
    </source>
</evidence>
<evidence type="ECO:0000313" key="3">
    <source>
        <dbReference type="EMBL" id="KAH3779517.1"/>
    </source>
</evidence>
<reference evidence="3" key="2">
    <citation type="submission" date="2020-11" db="EMBL/GenBank/DDBJ databases">
        <authorList>
            <person name="McCartney M.A."/>
            <person name="Auch B."/>
            <person name="Kono T."/>
            <person name="Mallez S."/>
            <person name="Becker A."/>
            <person name="Gohl D.M."/>
            <person name="Silverstein K.A.T."/>
            <person name="Koren S."/>
            <person name="Bechman K.B."/>
            <person name="Herman A."/>
            <person name="Abrahante J.E."/>
            <person name="Garbe J."/>
        </authorList>
    </citation>
    <scope>NUCLEOTIDE SEQUENCE</scope>
    <source>
        <strain evidence="3">Duluth1</strain>
        <tissue evidence="3">Whole animal</tissue>
    </source>
</reference>
<protein>
    <submittedName>
        <fullName evidence="3">Uncharacterized protein</fullName>
    </submittedName>
</protein>
<reference evidence="3" key="1">
    <citation type="journal article" date="2019" name="bioRxiv">
        <title>The Genome of the Zebra Mussel, Dreissena polymorpha: A Resource for Invasive Species Research.</title>
        <authorList>
            <person name="McCartney M.A."/>
            <person name="Auch B."/>
            <person name="Kono T."/>
            <person name="Mallez S."/>
            <person name="Zhang Y."/>
            <person name="Obille A."/>
            <person name="Becker A."/>
            <person name="Abrahante J.E."/>
            <person name="Garbe J."/>
            <person name="Badalamenti J.P."/>
            <person name="Herman A."/>
            <person name="Mangelson H."/>
            <person name="Liachko I."/>
            <person name="Sullivan S."/>
            <person name="Sone E.D."/>
            <person name="Koren S."/>
            <person name="Silverstein K.A.T."/>
            <person name="Beckman K.B."/>
            <person name="Gohl D.M."/>
        </authorList>
    </citation>
    <scope>NUCLEOTIDE SEQUENCE</scope>
    <source>
        <strain evidence="3">Duluth1</strain>
        <tissue evidence="3">Whole animal</tissue>
    </source>
</reference>
<keyword evidence="2" id="KW-0812">Transmembrane</keyword>
<name>A0A9D4EFQ4_DREPO</name>
<keyword evidence="4" id="KW-1185">Reference proteome</keyword>
<keyword evidence="2" id="KW-1133">Transmembrane helix</keyword>
<gene>
    <name evidence="3" type="ORF">DPMN_157320</name>
</gene>
<accession>A0A9D4EFQ4</accession>
<comment type="caution">
    <text evidence="3">The sequence shown here is derived from an EMBL/GenBank/DDBJ whole genome shotgun (WGS) entry which is preliminary data.</text>
</comment>
<dbReference type="Proteomes" id="UP000828390">
    <property type="component" value="Unassembled WGS sequence"/>
</dbReference>
<evidence type="ECO:0000313" key="4">
    <source>
        <dbReference type="Proteomes" id="UP000828390"/>
    </source>
</evidence>
<evidence type="ECO:0000256" key="1">
    <source>
        <dbReference type="SAM" id="MobiDB-lite"/>
    </source>
</evidence>